<comment type="caution">
    <text evidence="3">The sequence shown here is derived from an EMBL/GenBank/DDBJ whole genome shotgun (WGS) entry which is preliminary data.</text>
</comment>
<dbReference type="Pfam" id="PF03779">
    <property type="entry name" value="SPW"/>
    <property type="match status" value="1"/>
</dbReference>
<feature type="domain" description="SPW repeat-containing integral membrane" evidence="2">
    <location>
        <begin position="2"/>
        <end position="84"/>
    </location>
</feature>
<evidence type="ECO:0000313" key="4">
    <source>
        <dbReference type="Proteomes" id="UP000192611"/>
    </source>
</evidence>
<proteinExistence type="predicted"/>
<feature type="transmembrane region" description="Helical" evidence="1">
    <location>
        <begin position="46"/>
        <end position="64"/>
    </location>
</feature>
<protein>
    <recommendedName>
        <fullName evidence="2">SPW repeat-containing integral membrane domain-containing protein</fullName>
    </recommendedName>
</protein>
<reference evidence="4" key="1">
    <citation type="submission" date="2017-03" db="EMBL/GenBank/DDBJ databases">
        <title>Novel pathways for hydrocarbon cycling and metabolic interdependencies in hydrothermal sediment communities.</title>
        <authorList>
            <person name="Dombrowski N."/>
            <person name="Seitz K."/>
            <person name="Teske A."/>
            <person name="Baker B."/>
        </authorList>
    </citation>
    <scope>NUCLEOTIDE SEQUENCE [LARGE SCALE GENOMIC DNA]</scope>
</reference>
<keyword evidence="1" id="KW-0812">Transmembrane</keyword>
<dbReference type="EMBL" id="NATQ01000011">
    <property type="protein sequence ID" value="OQX91135.1"/>
    <property type="molecule type" value="Genomic_DNA"/>
</dbReference>
<evidence type="ECO:0000259" key="2">
    <source>
        <dbReference type="Pfam" id="PF03779"/>
    </source>
</evidence>
<gene>
    <name evidence="3" type="ORF">B6D57_00925</name>
</gene>
<feature type="transmembrane region" description="Helical" evidence="1">
    <location>
        <begin position="6"/>
        <end position="39"/>
    </location>
</feature>
<keyword evidence="1" id="KW-1133">Transmembrane helix</keyword>
<sequence>MWNAWINFILGIWLIVSAFIGSLHTTIHYIVVGVIVVLLSLLKVKSWPMVLTLILGILVIISAFFPTTTWPSVVFGILIAIFALIGALMKKA</sequence>
<evidence type="ECO:0000256" key="1">
    <source>
        <dbReference type="SAM" id="Phobius"/>
    </source>
</evidence>
<dbReference type="AlphaFoldDB" id="A0A1W9S389"/>
<name>A0A1W9S389_9BACT</name>
<dbReference type="InterPro" id="IPR005530">
    <property type="entry name" value="SPW"/>
</dbReference>
<evidence type="ECO:0000313" key="3">
    <source>
        <dbReference type="EMBL" id="OQX91135.1"/>
    </source>
</evidence>
<accession>A0A1W9S389</accession>
<dbReference type="Proteomes" id="UP000192611">
    <property type="component" value="Unassembled WGS sequence"/>
</dbReference>
<keyword evidence="1" id="KW-0472">Membrane</keyword>
<organism evidence="3 4">
    <name type="scientific">Candidatus Coatesbacteria bacterium 4484_99</name>
    <dbReference type="NCBI Taxonomy" id="1970774"/>
    <lineage>
        <taxon>Bacteria</taxon>
        <taxon>Candidatus Coatesiibacteriota</taxon>
    </lineage>
</organism>
<feature type="transmembrane region" description="Helical" evidence="1">
    <location>
        <begin position="70"/>
        <end position="89"/>
    </location>
</feature>